<proteinExistence type="predicted"/>
<dbReference type="EMBL" id="CM056817">
    <property type="protein sequence ID" value="KAJ8620879.1"/>
    <property type="molecule type" value="Genomic_DNA"/>
</dbReference>
<keyword evidence="2" id="KW-1185">Reference proteome</keyword>
<accession>A0ACC2KIU6</accession>
<name>A0ACC2KIU6_PERAE</name>
<reference evidence="1 2" key="1">
    <citation type="journal article" date="2022" name="Hortic Res">
        <title>A haplotype resolved chromosomal level avocado genome allows analysis of novel avocado genes.</title>
        <authorList>
            <person name="Nath O."/>
            <person name="Fletcher S.J."/>
            <person name="Hayward A."/>
            <person name="Shaw L.M."/>
            <person name="Masouleh A.K."/>
            <person name="Furtado A."/>
            <person name="Henry R.J."/>
            <person name="Mitter N."/>
        </authorList>
    </citation>
    <scope>NUCLEOTIDE SEQUENCE [LARGE SCALE GENOMIC DNA]</scope>
    <source>
        <strain evidence="2">cv. Hass</strain>
    </source>
</reference>
<evidence type="ECO:0000313" key="2">
    <source>
        <dbReference type="Proteomes" id="UP001234297"/>
    </source>
</evidence>
<dbReference type="Proteomes" id="UP001234297">
    <property type="component" value="Chromosome 9"/>
</dbReference>
<gene>
    <name evidence="1" type="ORF">MRB53_029408</name>
</gene>
<evidence type="ECO:0000313" key="1">
    <source>
        <dbReference type="EMBL" id="KAJ8620879.1"/>
    </source>
</evidence>
<protein>
    <submittedName>
        <fullName evidence="1">Uncharacterized protein</fullName>
    </submittedName>
</protein>
<comment type="caution">
    <text evidence="1">The sequence shown here is derived from an EMBL/GenBank/DDBJ whole genome shotgun (WGS) entry which is preliminary data.</text>
</comment>
<organism evidence="1 2">
    <name type="scientific">Persea americana</name>
    <name type="common">Avocado</name>
    <dbReference type="NCBI Taxonomy" id="3435"/>
    <lineage>
        <taxon>Eukaryota</taxon>
        <taxon>Viridiplantae</taxon>
        <taxon>Streptophyta</taxon>
        <taxon>Embryophyta</taxon>
        <taxon>Tracheophyta</taxon>
        <taxon>Spermatophyta</taxon>
        <taxon>Magnoliopsida</taxon>
        <taxon>Magnoliidae</taxon>
        <taxon>Laurales</taxon>
        <taxon>Lauraceae</taxon>
        <taxon>Persea</taxon>
    </lineage>
</organism>
<sequence length="97" mass="10641">MGWFPCSGKPNKKSKKKHRDDDGGGEMGPPPPEKLKLYPSMDVKEGSKERSGHIAAQTFTFRELAAATKNFRPDCLLGEGGFGRVYKGRLESTNQVG</sequence>